<name>E4XX62_OIKDI</name>
<protein>
    <recommendedName>
        <fullName evidence="1">AARP2CN domain-containing protein</fullName>
    </recommendedName>
</protein>
<dbReference type="GO" id="GO:0005634">
    <property type="term" value="C:nucleus"/>
    <property type="evidence" value="ECO:0007669"/>
    <property type="project" value="InterPro"/>
</dbReference>
<evidence type="ECO:0000259" key="1">
    <source>
        <dbReference type="Pfam" id="PF08142"/>
    </source>
</evidence>
<dbReference type="InterPro" id="IPR012948">
    <property type="entry name" value="AARP2CN"/>
</dbReference>
<accession>E4XX62</accession>
<dbReference type="EMBL" id="FN653267">
    <property type="protein sequence ID" value="CBY14256.1"/>
    <property type="molecule type" value="Genomic_DNA"/>
</dbReference>
<dbReference type="Gene3D" id="2.70.98.30">
    <property type="entry name" value="Golgi alpha-mannosidase II, domain 4"/>
    <property type="match status" value="1"/>
</dbReference>
<organism evidence="2">
    <name type="scientific">Oikopleura dioica</name>
    <name type="common">Tunicate</name>
    <dbReference type="NCBI Taxonomy" id="34765"/>
    <lineage>
        <taxon>Eukaryota</taxon>
        <taxon>Metazoa</taxon>
        <taxon>Chordata</taxon>
        <taxon>Tunicata</taxon>
        <taxon>Appendicularia</taxon>
        <taxon>Copelata</taxon>
        <taxon>Oikopleuridae</taxon>
        <taxon>Oikopleura</taxon>
    </lineage>
</organism>
<dbReference type="AlphaFoldDB" id="E4XX62"/>
<dbReference type="GO" id="GO:0005975">
    <property type="term" value="P:carbohydrate metabolic process"/>
    <property type="evidence" value="ECO:0007669"/>
    <property type="project" value="InterPro"/>
</dbReference>
<dbReference type="SUPFAM" id="SSF74650">
    <property type="entry name" value="Galactose mutarotase-like"/>
    <property type="match status" value="1"/>
</dbReference>
<dbReference type="GO" id="GO:0030246">
    <property type="term" value="F:carbohydrate binding"/>
    <property type="evidence" value="ECO:0007669"/>
    <property type="project" value="InterPro"/>
</dbReference>
<dbReference type="InterPro" id="IPR011013">
    <property type="entry name" value="Gal_mutarotase_sf_dom"/>
</dbReference>
<dbReference type="GO" id="GO:0003824">
    <property type="term" value="F:catalytic activity"/>
    <property type="evidence" value="ECO:0007669"/>
    <property type="project" value="InterPro"/>
</dbReference>
<dbReference type="Pfam" id="PF08142">
    <property type="entry name" value="AARP2CN"/>
    <property type="match status" value="1"/>
</dbReference>
<evidence type="ECO:0000313" key="2">
    <source>
        <dbReference type="EMBL" id="CBY14256.1"/>
    </source>
</evidence>
<dbReference type="Proteomes" id="UP000001307">
    <property type="component" value="Unassembled WGS sequence"/>
</dbReference>
<evidence type="ECO:0000313" key="3">
    <source>
        <dbReference type="Proteomes" id="UP000001307"/>
    </source>
</evidence>
<proteinExistence type="predicted"/>
<feature type="domain" description="AARP2CN" evidence="1">
    <location>
        <begin position="2"/>
        <end position="29"/>
    </location>
</feature>
<reference evidence="2" key="1">
    <citation type="journal article" date="2010" name="Science">
        <title>Plasticity of animal genome architecture unmasked by rapid evolution of a pelagic tunicate.</title>
        <authorList>
            <person name="Denoeud F."/>
            <person name="Henriet S."/>
            <person name="Mungpakdee S."/>
            <person name="Aury J.M."/>
            <person name="Da Silva C."/>
            <person name="Brinkmann H."/>
            <person name="Mikhaleva J."/>
            <person name="Olsen L.C."/>
            <person name="Jubin C."/>
            <person name="Canestro C."/>
            <person name="Bouquet J.M."/>
            <person name="Danks G."/>
            <person name="Poulain J."/>
            <person name="Campsteijn C."/>
            <person name="Adamski M."/>
            <person name="Cross I."/>
            <person name="Yadetie F."/>
            <person name="Muffato M."/>
            <person name="Louis A."/>
            <person name="Butcher S."/>
            <person name="Tsagkogeorga G."/>
            <person name="Konrad A."/>
            <person name="Singh S."/>
            <person name="Jensen M.F."/>
            <person name="Cong E.H."/>
            <person name="Eikeseth-Otteraa H."/>
            <person name="Noel B."/>
            <person name="Anthouard V."/>
            <person name="Porcel B.M."/>
            <person name="Kachouri-Lafond R."/>
            <person name="Nishino A."/>
            <person name="Ugolini M."/>
            <person name="Chourrout P."/>
            <person name="Nishida H."/>
            <person name="Aasland R."/>
            <person name="Huzurbazar S."/>
            <person name="Westhof E."/>
            <person name="Delsuc F."/>
            <person name="Lehrach H."/>
            <person name="Reinhardt R."/>
            <person name="Weissenbach J."/>
            <person name="Roy S.W."/>
            <person name="Artiguenave F."/>
            <person name="Postlethwait J.H."/>
            <person name="Manak J.R."/>
            <person name="Thompson E.M."/>
            <person name="Jaillon O."/>
            <person name="Du Pasquier L."/>
            <person name="Boudinot P."/>
            <person name="Liberles D.A."/>
            <person name="Volff J.N."/>
            <person name="Philippe H."/>
            <person name="Lenhard B."/>
            <person name="Roest Crollius H."/>
            <person name="Wincker P."/>
            <person name="Chourrout D."/>
        </authorList>
    </citation>
    <scope>NUCLEOTIDE SEQUENCE [LARGE SCALE GENOMIC DNA]</scope>
</reference>
<keyword evidence="3" id="KW-1185">Reference proteome</keyword>
<gene>
    <name evidence="2" type="ORF">GSOID_T00007242001</name>
</gene>
<dbReference type="OrthoDB" id="10261055at2759"/>
<sequence length="292" mass="33976">MWRKNRPYLLVDKVEDLTDPEELSKNRKVIELSLCTGSREKQIYSLLRELRICQIKLLFQKSGKNARLIRKREFCTLLCPAKADLCMTRTRSTSTSTKWSTTVNENEKSFLQKWLMRICRQTEIDAVCCLRFLLVVTMLREDLPISATERKTTKRTMTILKAKKKSIKTKLKESSEVNSLPILTEKKQTILMQTKWTESFLKFSKNAQVAKKIILVTTRFGEIEVWLDRTLAQDDSRRMGQLVKDNSIKQNTFKIILESTSPSSNPDSIYLVKRYSNKLIIAFSVAVFKPTF</sequence>
<dbReference type="GO" id="GO:0042254">
    <property type="term" value="P:ribosome biogenesis"/>
    <property type="evidence" value="ECO:0007669"/>
    <property type="project" value="InterPro"/>
</dbReference>
<dbReference type="InParanoid" id="E4XX62"/>